<evidence type="ECO:0000313" key="2">
    <source>
        <dbReference type="EMBL" id="MDI3234170.1"/>
    </source>
</evidence>
<proteinExistence type="predicted"/>
<feature type="domain" description="Gp5/Type VI secretion system Vgr protein OB-fold" evidence="1">
    <location>
        <begin position="6"/>
        <end position="77"/>
    </location>
</feature>
<gene>
    <name evidence="2" type="ORF">QK289_04050</name>
</gene>
<reference evidence="2 3" key="1">
    <citation type="submission" date="2023-04" db="EMBL/GenBank/DDBJ databases">
        <title>Antarctic isolates genomes.</title>
        <authorList>
            <person name="Dimov S.G."/>
        </authorList>
    </citation>
    <scope>NUCLEOTIDE SEQUENCE [LARGE SCALE GENOMIC DNA]</scope>
    <source>
        <strain evidence="2 3">AL19</strain>
    </source>
</reference>
<keyword evidence="3" id="KW-1185">Reference proteome</keyword>
<evidence type="ECO:0000313" key="3">
    <source>
        <dbReference type="Proteomes" id="UP001243286"/>
    </source>
</evidence>
<dbReference type="Proteomes" id="UP001243286">
    <property type="component" value="Unassembled WGS sequence"/>
</dbReference>
<dbReference type="RefSeq" id="WP_282354708.1">
    <property type="nucleotide sequence ID" value="NZ_JASBQV010000004.1"/>
</dbReference>
<organism evidence="2 3">
    <name type="scientific">Exiguobacterium antarcticum</name>
    <dbReference type="NCBI Taxonomy" id="132920"/>
    <lineage>
        <taxon>Bacteria</taxon>
        <taxon>Bacillati</taxon>
        <taxon>Bacillota</taxon>
        <taxon>Bacilli</taxon>
        <taxon>Bacillales</taxon>
        <taxon>Bacillales Family XII. Incertae Sedis</taxon>
        <taxon>Exiguobacterium</taxon>
    </lineage>
</organism>
<dbReference type="InterPro" id="IPR037026">
    <property type="entry name" value="Vgr_OB-fold_dom_sf"/>
</dbReference>
<dbReference type="EMBL" id="JASBQV010000004">
    <property type="protein sequence ID" value="MDI3234170.1"/>
    <property type="molecule type" value="Genomic_DNA"/>
</dbReference>
<protein>
    <submittedName>
        <fullName evidence="2">Phage baseplate assembly protein V</fullName>
    </submittedName>
</protein>
<evidence type="ECO:0000259" key="1">
    <source>
        <dbReference type="Pfam" id="PF04717"/>
    </source>
</evidence>
<accession>A0ABT6QZP8</accession>
<sequence length="134" mass="15161">MRLLDHGYVTAIYPDRATVRVTFEDKGSDDIVSRELSMLVRGVQKDKDIWYPDIGELVLCAFLEGTSKRGYVLGSSYNDEDLPPTDVKTKRHLQFKDGTYIEYDEKTKKLTINLHAEGELVVNGTIKADAFVTT</sequence>
<dbReference type="NCBIfam" id="TIGR01644">
    <property type="entry name" value="phage_P2_V"/>
    <property type="match status" value="1"/>
</dbReference>
<dbReference type="Gene3D" id="2.40.50.230">
    <property type="entry name" value="Gp5 N-terminal domain"/>
    <property type="match status" value="1"/>
</dbReference>
<dbReference type="Pfam" id="PF04717">
    <property type="entry name" value="Phage_base_V"/>
    <property type="match status" value="1"/>
</dbReference>
<comment type="caution">
    <text evidence="2">The sequence shown here is derived from an EMBL/GenBank/DDBJ whole genome shotgun (WGS) entry which is preliminary data.</text>
</comment>
<dbReference type="Gene3D" id="6.20.150.10">
    <property type="match status" value="1"/>
</dbReference>
<dbReference type="InterPro" id="IPR006531">
    <property type="entry name" value="Gp5/Vgr_OB"/>
</dbReference>
<name>A0ABT6QZP8_9BACL</name>
<dbReference type="InterPro" id="IPR013046">
    <property type="entry name" value="GpV/Gp45"/>
</dbReference>